<dbReference type="Pfam" id="PF25376">
    <property type="entry name" value="Pre-PUA_NSUN2"/>
    <property type="match status" value="1"/>
</dbReference>
<comment type="caution">
    <text evidence="10">Lacks conserved residue(s) required for the propagation of feature annotation.</text>
</comment>
<feature type="active site" description="Nucleophile" evidence="10">
    <location>
        <position position="395"/>
    </location>
</feature>
<evidence type="ECO:0000256" key="4">
    <source>
        <dbReference type="ARBA" id="ARBA00022603"/>
    </source>
</evidence>
<dbReference type="InterPro" id="IPR057285">
    <property type="entry name" value="Pre-PUA_NSUN2"/>
</dbReference>
<evidence type="ECO:0000256" key="2">
    <source>
        <dbReference type="ARBA" id="ARBA00007494"/>
    </source>
</evidence>
<feature type="binding site" evidence="10">
    <location>
        <begin position="246"/>
        <end position="252"/>
    </location>
    <ligand>
        <name>S-adenosyl-L-methionine</name>
        <dbReference type="ChEBI" id="CHEBI:59789"/>
    </ligand>
</feature>
<dbReference type="InterPro" id="IPR023267">
    <property type="entry name" value="RCMT"/>
</dbReference>
<evidence type="ECO:0000256" key="11">
    <source>
        <dbReference type="SAM" id="MobiDB-lite"/>
    </source>
</evidence>
<keyword evidence="7" id="KW-0819">tRNA processing</keyword>
<feature type="compositionally biased region" description="Basic and acidic residues" evidence="11">
    <location>
        <begin position="67"/>
        <end position="80"/>
    </location>
</feature>
<dbReference type="PANTHER" id="PTHR22808">
    <property type="entry name" value="NCL1 YEAST -RELATED NOL1/NOP2/FMU SUN DOMAIN-CONTAINING"/>
    <property type="match status" value="1"/>
</dbReference>
<dbReference type="SUPFAM" id="SSF53335">
    <property type="entry name" value="S-adenosyl-L-methionine-dependent methyltransferases"/>
    <property type="match status" value="1"/>
</dbReference>
<feature type="region of interest" description="Disordered" evidence="11">
    <location>
        <begin position="47"/>
        <end position="99"/>
    </location>
</feature>
<dbReference type="Gene3D" id="3.40.50.150">
    <property type="entry name" value="Vaccinia Virus protein VP39"/>
    <property type="match status" value="1"/>
</dbReference>
<dbReference type="InterPro" id="IPR049560">
    <property type="entry name" value="MeTrfase_RsmB-F_NOP2_cat"/>
</dbReference>
<dbReference type="AlphaFoldDB" id="A0A7J6FAE3"/>
<dbReference type="PROSITE" id="PS51686">
    <property type="entry name" value="SAM_MT_RSMB_NOP"/>
    <property type="match status" value="1"/>
</dbReference>
<dbReference type="InterPro" id="IPR018314">
    <property type="entry name" value="RsmB/NOL1/NOP2-like_CS"/>
</dbReference>
<evidence type="ECO:0000313" key="15">
    <source>
        <dbReference type="Proteomes" id="UP000525078"/>
    </source>
</evidence>
<proteinExistence type="inferred from homology"/>
<dbReference type="Proteomes" id="UP000525078">
    <property type="component" value="Unassembled WGS sequence"/>
</dbReference>
<accession>A0A7J6FAE3</accession>
<keyword evidence="8 10" id="KW-0694">RNA-binding</keyword>
<feature type="region of interest" description="Disordered" evidence="11">
    <location>
        <begin position="464"/>
        <end position="509"/>
    </location>
</feature>
<comment type="subcellular location">
    <subcellularLocation>
        <location evidence="1">Nucleus</location>
    </subcellularLocation>
</comment>
<dbReference type="PROSITE" id="PS01153">
    <property type="entry name" value="NOL1_NOP2_SUN"/>
    <property type="match status" value="1"/>
</dbReference>
<dbReference type="PANTHER" id="PTHR22808:SF1">
    <property type="entry name" value="RNA CYTOSINE-C(5)-METHYLTRANSFERASE NSUN2-RELATED"/>
    <property type="match status" value="1"/>
</dbReference>
<dbReference type="Pfam" id="PF01189">
    <property type="entry name" value="Methyltr_RsmB-F"/>
    <property type="match status" value="1"/>
</dbReference>
<dbReference type="GO" id="GO:0000049">
    <property type="term" value="F:tRNA binding"/>
    <property type="evidence" value="ECO:0007669"/>
    <property type="project" value="UniProtKB-KW"/>
</dbReference>
<keyword evidence="4 10" id="KW-0489">Methyltransferase</keyword>
<evidence type="ECO:0000256" key="3">
    <source>
        <dbReference type="ARBA" id="ARBA00022555"/>
    </source>
</evidence>
<evidence type="ECO:0000313" key="16">
    <source>
        <dbReference type="Proteomes" id="UP000583929"/>
    </source>
</evidence>
<feature type="binding site" evidence="10">
    <location>
        <position position="278"/>
    </location>
    <ligand>
        <name>S-adenosyl-L-methionine</name>
        <dbReference type="ChEBI" id="CHEBI:59789"/>
    </ligand>
</feature>
<sequence length="945" mass="105015">MKLQFCNTRVRTQAQQGQGFDPNPKPQTVANSISLTTSSTGRCNCYQLPKPDMGRGRARTQRKHFKEKRDNVWKRPKSDPSSDVNNDNAAANGNNGGATHWEPFATQNPSFDFYYKAQGIVAPDDWDSFMGVLRTPLPAAFRINSSSQFYKEIRHQLENDFMTSLQSEVSEGEKEAIKPLPWYPDNLAWHLNFSRMQLRKNQNLERFHEFLKLANEIGNITRQEAVSMVPPLLLDVSADHSVLDMCAAPGSKTFQLLEIVYRSSKSGTLPSGLVVANDLDVARCHLLIHQTKRMCTANLIVTNHEAQHFPGCRLNRSHFNASENVMEDSTISQLMFDRVLCDVPCSGDGTLRKAPDMWRKWHTGLGNGLHSLQIQIAMRGLTLLKVGGRMVYSTCSMNPIENEAVVSEILRKCGESVELLDVSNELPQLVRRPGLKTWKVRDKGVLMASYKDVSKYRTDAILPSMFPSGSSDRDANENDITGKEPDKEDENGGSDNCEDSLCSTENSSTAEEVSNFPLERCIRILPHDQNTGAFFIAVFHKHSSLPVAVQEKPNCQKEKCFGNNGPQGDLQKQVTEDSNGLEADYNDVTNGQFEGAAREVDLIDKDDDAVVAPDLSVASEEPNLVVQEPGDLIDNEPDLSATSEVQNLEVTQEPSDSKSDLNKVGGKRKLQRQGKWKGVDPVIFFKDEVTISNIKAFYGIDESFPLTGHLVVRNLDNNHVKRIYYISKSVKDVLQLNLSVGQQLKIASIGLKMFERQTSREGSSAPCIFRISSEGLPVILPYVTKQILYASPVDFKHLLQYKSIKFADFVDAEFGKKVSELLLGSCVIVLGKDGQATSSPIQVDESTIAISCWKGKASLTVMVNAVDCQEMLERTSALIEIEKESAVKEDRSPSRSESGVDEKGKNDVEKKEDKESIQMAIDGSFGRTVASFLFTIKSCGTLTVN</sequence>
<evidence type="ECO:0000259" key="12">
    <source>
        <dbReference type="PROSITE" id="PS51686"/>
    </source>
</evidence>
<evidence type="ECO:0000313" key="14">
    <source>
        <dbReference type="EMBL" id="KAF4402243.1"/>
    </source>
</evidence>
<evidence type="ECO:0000256" key="10">
    <source>
        <dbReference type="PROSITE-ProRule" id="PRU01023"/>
    </source>
</evidence>
<keyword evidence="9" id="KW-0539">Nucleus</keyword>
<organism evidence="13 15">
    <name type="scientific">Cannabis sativa</name>
    <name type="common">Hemp</name>
    <name type="synonym">Marijuana</name>
    <dbReference type="NCBI Taxonomy" id="3483"/>
    <lineage>
        <taxon>Eukaryota</taxon>
        <taxon>Viridiplantae</taxon>
        <taxon>Streptophyta</taxon>
        <taxon>Embryophyta</taxon>
        <taxon>Tracheophyta</taxon>
        <taxon>Spermatophyta</taxon>
        <taxon>Magnoliopsida</taxon>
        <taxon>eudicotyledons</taxon>
        <taxon>Gunneridae</taxon>
        <taxon>Pentapetalae</taxon>
        <taxon>rosids</taxon>
        <taxon>fabids</taxon>
        <taxon>Rosales</taxon>
        <taxon>Cannabaceae</taxon>
        <taxon>Cannabis</taxon>
    </lineage>
</organism>
<feature type="compositionally biased region" description="Acidic residues" evidence="11">
    <location>
        <begin position="487"/>
        <end position="498"/>
    </location>
</feature>
<evidence type="ECO:0000256" key="7">
    <source>
        <dbReference type="ARBA" id="ARBA00022694"/>
    </source>
</evidence>
<evidence type="ECO:0000256" key="9">
    <source>
        <dbReference type="ARBA" id="ARBA00023242"/>
    </source>
</evidence>
<dbReference type="GO" id="GO:0016428">
    <property type="term" value="F:tRNA (cytidine-5-)-methyltransferase activity"/>
    <property type="evidence" value="ECO:0007669"/>
    <property type="project" value="InterPro"/>
</dbReference>
<evidence type="ECO:0000313" key="13">
    <source>
        <dbReference type="EMBL" id="KAF4366730.1"/>
    </source>
</evidence>
<feature type="compositionally biased region" description="Basic and acidic residues" evidence="11">
    <location>
        <begin position="471"/>
        <end position="486"/>
    </location>
</feature>
<gene>
    <name evidence="13" type="ORF">F8388_020092</name>
    <name evidence="14" type="ORF">G4B88_017755</name>
</gene>
<dbReference type="GO" id="GO:0005634">
    <property type="term" value="C:nucleus"/>
    <property type="evidence" value="ECO:0007669"/>
    <property type="project" value="UniProtKB-SubCell"/>
</dbReference>
<keyword evidence="6 10" id="KW-0949">S-adenosyl-L-methionine</keyword>
<dbReference type="PRINTS" id="PR02011">
    <property type="entry name" value="RCMTNCL1"/>
</dbReference>
<dbReference type="InterPro" id="IPR057286">
    <property type="entry name" value="PUA_NSUN2"/>
</dbReference>
<dbReference type="EMBL" id="JAATIP010000148">
    <property type="protein sequence ID" value="KAF4366730.1"/>
    <property type="molecule type" value="Genomic_DNA"/>
</dbReference>
<dbReference type="PRINTS" id="PR02008">
    <property type="entry name" value="RCMTFAMILY"/>
</dbReference>
<name>A0A7J6FAE3_CANSA</name>
<dbReference type="Proteomes" id="UP000583929">
    <property type="component" value="Unassembled WGS sequence"/>
</dbReference>
<evidence type="ECO:0000256" key="5">
    <source>
        <dbReference type="ARBA" id="ARBA00022679"/>
    </source>
</evidence>
<keyword evidence="5 10" id="KW-0808">Transferase</keyword>
<comment type="caution">
    <text evidence="13">The sequence shown here is derived from an EMBL/GenBank/DDBJ whole genome shotgun (WGS) entry which is preliminary data.</text>
</comment>
<dbReference type="GO" id="GO:0030488">
    <property type="term" value="P:tRNA methylation"/>
    <property type="evidence" value="ECO:0007669"/>
    <property type="project" value="UniProtKB-ARBA"/>
</dbReference>
<dbReference type="InterPro" id="IPR001678">
    <property type="entry name" value="MeTrfase_RsmB-F_NOP2_dom"/>
</dbReference>
<evidence type="ECO:0000256" key="1">
    <source>
        <dbReference type="ARBA" id="ARBA00004123"/>
    </source>
</evidence>
<dbReference type="EMBL" id="JAATIQ010000009">
    <property type="protein sequence ID" value="KAF4402243.1"/>
    <property type="molecule type" value="Genomic_DNA"/>
</dbReference>
<dbReference type="FunFam" id="3.40.50.150:FF:000153">
    <property type="entry name" value="S-adenosyl-L-methionine-dependent methyltransferase superfamily protein"/>
    <property type="match status" value="1"/>
</dbReference>
<evidence type="ECO:0000256" key="8">
    <source>
        <dbReference type="ARBA" id="ARBA00022884"/>
    </source>
</evidence>
<protein>
    <recommendedName>
        <fullName evidence="12">SAM-dependent MTase RsmB/NOP-type domain-containing protein</fullName>
    </recommendedName>
</protein>
<feature type="compositionally biased region" description="Basic residues" evidence="11">
    <location>
        <begin position="56"/>
        <end position="66"/>
    </location>
</feature>
<feature type="binding site" evidence="10">
    <location>
        <position position="342"/>
    </location>
    <ligand>
        <name>S-adenosyl-L-methionine</name>
        <dbReference type="ChEBI" id="CHEBI:59789"/>
    </ligand>
</feature>
<keyword evidence="16" id="KW-1185">Reference proteome</keyword>
<comment type="similarity">
    <text evidence="2 10">Belongs to the class I-like SAM-binding methyltransferase superfamily. RsmB/NOP family.</text>
</comment>
<keyword evidence="3" id="KW-0820">tRNA-binding</keyword>
<dbReference type="Pfam" id="PF25378">
    <property type="entry name" value="PUA_NSUN2"/>
    <property type="match status" value="1"/>
</dbReference>
<reference evidence="15 16" key="1">
    <citation type="journal article" date="2020" name="bioRxiv">
        <title>Sequence and annotation of 42 cannabis genomes reveals extensive copy number variation in cannabinoid synthesis and pathogen resistance genes.</title>
        <authorList>
            <person name="Mckernan K.J."/>
            <person name="Helbert Y."/>
            <person name="Kane L.T."/>
            <person name="Ebling H."/>
            <person name="Zhang L."/>
            <person name="Liu B."/>
            <person name="Eaton Z."/>
            <person name="Mclaughlin S."/>
            <person name="Kingan S."/>
            <person name="Baybayan P."/>
            <person name="Concepcion G."/>
            <person name="Jordan M."/>
            <person name="Riva A."/>
            <person name="Barbazuk W."/>
            <person name="Harkins T."/>
        </authorList>
    </citation>
    <scope>NUCLEOTIDE SEQUENCE [LARGE SCALE GENOMIC DNA]</scope>
    <source>
        <strain evidence="15 16">cv. Jamaican Lion 4</strain>
        <strain evidence="14">Father</strain>
        <strain evidence="13">Mother</strain>
        <tissue evidence="13">Leaf</tissue>
    </source>
</reference>
<evidence type="ECO:0000256" key="6">
    <source>
        <dbReference type="ARBA" id="ARBA00022691"/>
    </source>
</evidence>
<dbReference type="InterPro" id="IPR029063">
    <property type="entry name" value="SAM-dependent_MTases_sf"/>
</dbReference>
<feature type="region of interest" description="Disordered" evidence="11">
    <location>
        <begin position="885"/>
        <end position="915"/>
    </location>
</feature>
<dbReference type="InterPro" id="IPR023270">
    <property type="entry name" value="RCMT_NCL1"/>
</dbReference>
<feature type="domain" description="SAM-dependent MTase RsmB/NOP-type" evidence="12">
    <location>
        <begin position="129"/>
        <end position="542"/>
    </location>
</feature>